<evidence type="ECO:0000313" key="3">
    <source>
        <dbReference type="RefSeq" id="XP_013790875.1"/>
    </source>
</evidence>
<dbReference type="RefSeq" id="XP_013790875.1">
    <property type="nucleotide sequence ID" value="XM_013935421.2"/>
</dbReference>
<evidence type="ECO:0000313" key="2">
    <source>
        <dbReference type="Proteomes" id="UP000694941"/>
    </source>
</evidence>
<protein>
    <submittedName>
        <fullName evidence="3">Epithelial splicing regulatory protein 1-like</fullName>
    </submittedName>
</protein>
<sequence length="166" mass="19077">MAGRYAVVVYVVTAGLHGDNLGADEQEVVLFSWLVVDVANTKVVVVQQHFVKPRGADVNENLLSDTCRSVFQLTEESVNNGQSLENVLEELDQFVKARFDNDGNRNFFLVTDGQFHLRQVLHPEATKKNLSLPDYFFSFFDLRKEFRRFYHTDEILSIQDMLNCIL</sequence>
<accession>A0ABM1BY36</accession>
<feature type="domain" description="Exonuclease" evidence="1">
    <location>
        <begin position="59"/>
        <end position="150"/>
    </location>
</feature>
<organism evidence="2 3">
    <name type="scientific">Limulus polyphemus</name>
    <name type="common">Atlantic horseshoe crab</name>
    <dbReference type="NCBI Taxonomy" id="6850"/>
    <lineage>
        <taxon>Eukaryota</taxon>
        <taxon>Metazoa</taxon>
        <taxon>Ecdysozoa</taxon>
        <taxon>Arthropoda</taxon>
        <taxon>Chelicerata</taxon>
        <taxon>Merostomata</taxon>
        <taxon>Xiphosura</taxon>
        <taxon>Limulidae</taxon>
        <taxon>Limulus</taxon>
    </lineage>
</organism>
<dbReference type="PANTHER" id="PTHR23044">
    <property type="entry name" value="3'-5' EXONUCLEASE ERI1-RELATED"/>
    <property type="match status" value="1"/>
</dbReference>
<reference evidence="3" key="1">
    <citation type="submission" date="2025-08" db="UniProtKB">
        <authorList>
            <consortium name="RefSeq"/>
        </authorList>
    </citation>
    <scope>IDENTIFICATION</scope>
    <source>
        <tissue evidence="3">Muscle</tissue>
    </source>
</reference>
<evidence type="ECO:0000259" key="1">
    <source>
        <dbReference type="Pfam" id="PF00929"/>
    </source>
</evidence>
<dbReference type="SUPFAM" id="SSF53098">
    <property type="entry name" value="Ribonuclease H-like"/>
    <property type="match status" value="1"/>
</dbReference>
<gene>
    <name evidence="3" type="primary">LOC106474731</name>
</gene>
<dbReference type="GeneID" id="106474731"/>
<dbReference type="Pfam" id="PF00929">
    <property type="entry name" value="RNase_T"/>
    <property type="match status" value="1"/>
</dbReference>
<dbReference type="PANTHER" id="PTHR23044:SF61">
    <property type="entry name" value="3'-5' EXORIBONUCLEASE 1-RELATED"/>
    <property type="match status" value="1"/>
</dbReference>
<dbReference type="Proteomes" id="UP000694941">
    <property type="component" value="Unplaced"/>
</dbReference>
<dbReference type="InterPro" id="IPR012337">
    <property type="entry name" value="RNaseH-like_sf"/>
</dbReference>
<dbReference type="InterPro" id="IPR051274">
    <property type="entry name" value="3-5_Exoribonuclease"/>
</dbReference>
<dbReference type="InterPro" id="IPR036397">
    <property type="entry name" value="RNaseH_sf"/>
</dbReference>
<keyword evidence="2" id="KW-1185">Reference proteome</keyword>
<proteinExistence type="predicted"/>
<dbReference type="InterPro" id="IPR013520">
    <property type="entry name" value="Ribonucl_H"/>
</dbReference>
<name>A0ABM1BY36_LIMPO</name>
<dbReference type="Gene3D" id="3.30.420.10">
    <property type="entry name" value="Ribonuclease H-like superfamily/Ribonuclease H"/>
    <property type="match status" value="1"/>
</dbReference>